<name>R4PNR2_9BACT</name>
<dbReference type="AlphaFoldDB" id="R4PNR2"/>
<dbReference type="Proteomes" id="UP000013893">
    <property type="component" value="Chromosome"/>
</dbReference>
<organism evidence="1 2">
    <name type="scientific">Candidatus Saccharimonas aalborgensis</name>
    <dbReference type="NCBI Taxonomy" id="1332188"/>
    <lineage>
        <taxon>Bacteria</taxon>
        <taxon>Candidatus Saccharimonadota</taxon>
        <taxon>Candidatus Saccharimonadia</taxon>
        <taxon>Candidatus Saccharimonadales</taxon>
        <taxon>Candidatus Saccharimonadaceae</taxon>
        <taxon>Candidatus Saccharimonas</taxon>
    </lineage>
</organism>
<proteinExistence type="predicted"/>
<dbReference type="RefSeq" id="WP_015642069.1">
    <property type="nucleotide sequence ID" value="NC_021219.1"/>
</dbReference>
<dbReference type="HOGENOM" id="CLU_835983_0_0_0"/>
<keyword evidence="2" id="KW-1185">Reference proteome</keyword>
<dbReference type="CDD" id="cd03801">
    <property type="entry name" value="GT4_PimA-like"/>
    <property type="match status" value="1"/>
</dbReference>
<gene>
    <name evidence="1" type="ORF">L336_0919</name>
</gene>
<dbReference type="EMBL" id="CP005957">
    <property type="protein sequence ID" value="AGL62619.1"/>
    <property type="molecule type" value="Genomic_DNA"/>
</dbReference>
<dbReference type="Gene3D" id="3.40.50.2000">
    <property type="entry name" value="Glycogen Phosphorylase B"/>
    <property type="match status" value="1"/>
</dbReference>
<sequence length="332" mass="36699">MISFIWPPGEPMVAGTGGSETYTAGHIRELRRRGIDAQVVTLGHGTKDGRQDFTDIPFTALGSEAHISELPGTVVFVNKAYNVPTRHKAAIILHCSIPKDSDCDRYKLYIVGRTIIATSVYSGQQWALYLDIPYARIHIVLPFADPVYGSMTRSKPTKRTRIVFAGRLHPEKGIYTILEMMHSKDMRHNGYHVTLVTAGLHVGTGREIARMLRDYPYAKLMPAQKSVKQMARLLAHSDILMMPSVFAEPFGMLSIEAQHAGCRVVASNVGGLPETNCGLLTLVEPRSPLALLTGIKQAVALGQATKKERDHAKKQFQLDESVDELLRVLKST</sequence>
<protein>
    <submittedName>
        <fullName evidence="1">Uncharacterized protein</fullName>
    </submittedName>
</protein>
<reference evidence="1 2" key="1">
    <citation type="journal article" date="2013" name="Nat. Biotechnol.">
        <title>Genome sequences of rare, uncultured bacteria obtained by differential coverage binning of multiple metagenomes.</title>
        <authorList>
            <person name="Albertsen M."/>
            <person name="Hugenholtz P."/>
            <person name="Skarshewski A."/>
            <person name="Nielsen K.L."/>
            <person name="Tyson G.W."/>
            <person name="Nielsen P.H."/>
        </authorList>
    </citation>
    <scope>NUCLEOTIDE SEQUENCE [LARGE SCALE GENOMIC DNA]</scope>
    <source>
        <strain evidence="1">TM71</strain>
    </source>
</reference>
<dbReference type="PANTHER" id="PTHR12526">
    <property type="entry name" value="GLYCOSYLTRANSFERASE"/>
    <property type="match status" value="1"/>
</dbReference>
<dbReference type="OrthoDB" id="9809227at2"/>
<evidence type="ECO:0000313" key="1">
    <source>
        <dbReference type="EMBL" id="AGL62619.1"/>
    </source>
</evidence>
<accession>R4PNR2</accession>
<dbReference type="SUPFAM" id="SSF53756">
    <property type="entry name" value="UDP-Glycosyltransferase/glycogen phosphorylase"/>
    <property type="match status" value="1"/>
</dbReference>
<evidence type="ECO:0000313" key="2">
    <source>
        <dbReference type="Proteomes" id="UP000013893"/>
    </source>
</evidence>
<dbReference type="GO" id="GO:0016757">
    <property type="term" value="F:glycosyltransferase activity"/>
    <property type="evidence" value="ECO:0007669"/>
    <property type="project" value="TreeGrafter"/>
</dbReference>
<dbReference type="Pfam" id="PF13692">
    <property type="entry name" value="Glyco_trans_1_4"/>
    <property type="match status" value="1"/>
</dbReference>
<dbReference type="PANTHER" id="PTHR12526:SF635">
    <property type="entry name" value="GLYCOSYL TRANSFERASE GROUP 1"/>
    <property type="match status" value="1"/>
</dbReference>
<dbReference type="KEGG" id="saal:L336_0919"/>
<dbReference type="STRING" id="1332188.L336_0919"/>